<gene>
    <name evidence="4" type="ORF">GBAR_LOCUS14648</name>
</gene>
<feature type="domain" description="Rab-GAP TBC" evidence="3">
    <location>
        <begin position="61"/>
        <end position="351"/>
    </location>
</feature>
<dbReference type="PANTHER" id="PTHR22957:SF337">
    <property type="entry name" value="TBC1 DOMAIN FAMILY MEMBER 5"/>
    <property type="match status" value="1"/>
</dbReference>
<sequence length="497" mass="57515">MSVSEGRTGVGEVVERGVEEEAEEAQVAEPGGRDRWCEGSKLLFQPGYLKVLKSLALSGQLQRYNLRSVVWRLFLNVLPEDQLLWETVTTSSREKYDDVKRKHVMDPHQVTASLDVALNNPLSQSEESPWNRFFQDNDLRQLVSQDVVRTFPDNQFFRQDDVQQMMEDILFCYVKENPDLGYRQGMHELLAPILFVMNAEMRDVERDESLTPVLKVVMDPSFIEHDTYAIFTELMEMVEPWYSCTGLEADQVKARQQASLAQRKNMSRDPRTSRPFEDNSEFYGPSSAISRKLDVVHNILLKKADEVLYHHLKQLSIPAQTYGIRWIRLLFGREFPLPNVLEVWDALFADGPSLVDYMCVSMLMHIREVLIEGDYATSMHHLMHFPTVYEVNYLIQRSLHLRNPSQHPSPRVWAHRHHHQQHNPPSLPTHPSPLSTPTTQLQKPSRPKQAGAMAKQALTSAGKQLIWRREEEEEREKEVRRQPTPRPPLALQDPSPL</sequence>
<dbReference type="SMART" id="SM00164">
    <property type="entry name" value="TBC"/>
    <property type="match status" value="1"/>
</dbReference>
<name>A0AA35WST7_GEOBA</name>
<evidence type="ECO:0000313" key="4">
    <source>
        <dbReference type="EMBL" id="CAI8025345.1"/>
    </source>
</evidence>
<dbReference type="GO" id="GO:0005096">
    <property type="term" value="F:GTPase activator activity"/>
    <property type="evidence" value="ECO:0007669"/>
    <property type="project" value="UniProtKB-KW"/>
</dbReference>
<dbReference type="PROSITE" id="PS50086">
    <property type="entry name" value="TBC_RABGAP"/>
    <property type="match status" value="1"/>
</dbReference>
<evidence type="ECO:0000259" key="3">
    <source>
        <dbReference type="PROSITE" id="PS50086"/>
    </source>
</evidence>
<dbReference type="GO" id="GO:0005737">
    <property type="term" value="C:cytoplasm"/>
    <property type="evidence" value="ECO:0007669"/>
    <property type="project" value="UniProtKB-ARBA"/>
</dbReference>
<keyword evidence="1" id="KW-0343">GTPase activation</keyword>
<dbReference type="FunFam" id="1.10.472.80:FF:000038">
    <property type="entry name" value="TBC1 domain family member 5"/>
    <property type="match status" value="1"/>
</dbReference>
<dbReference type="AlphaFoldDB" id="A0AA35WST7"/>
<protein>
    <submittedName>
        <fullName evidence="4">TBC1 domain family member 5</fullName>
    </submittedName>
</protein>
<accession>A0AA35WST7</accession>
<dbReference type="PANTHER" id="PTHR22957">
    <property type="entry name" value="TBC1 DOMAIN FAMILY MEMBER GTPASE-ACTIVATING PROTEIN"/>
    <property type="match status" value="1"/>
</dbReference>
<feature type="region of interest" description="Disordered" evidence="2">
    <location>
        <begin position="405"/>
        <end position="497"/>
    </location>
</feature>
<reference evidence="4" key="1">
    <citation type="submission" date="2023-03" db="EMBL/GenBank/DDBJ databases">
        <authorList>
            <person name="Steffen K."/>
            <person name="Cardenas P."/>
        </authorList>
    </citation>
    <scope>NUCLEOTIDE SEQUENCE</scope>
</reference>
<dbReference type="InterPro" id="IPR000195">
    <property type="entry name" value="Rab-GAP-TBC_dom"/>
</dbReference>
<proteinExistence type="predicted"/>
<dbReference type="InterPro" id="IPR035969">
    <property type="entry name" value="Rab-GAP_TBC_sf"/>
</dbReference>
<keyword evidence="5" id="KW-1185">Reference proteome</keyword>
<dbReference type="Proteomes" id="UP001174909">
    <property type="component" value="Unassembled WGS sequence"/>
</dbReference>
<dbReference type="Gene3D" id="1.10.8.270">
    <property type="entry name" value="putative rabgap domain of human tbc1 domain family member 14 like domains"/>
    <property type="match status" value="1"/>
</dbReference>
<feature type="compositionally biased region" description="Basic and acidic residues" evidence="2">
    <location>
        <begin position="266"/>
        <end position="277"/>
    </location>
</feature>
<dbReference type="FunFam" id="1.10.8.270:FF:000011">
    <property type="entry name" value="TBC1 domain family member 5"/>
    <property type="match status" value="1"/>
</dbReference>
<dbReference type="Pfam" id="PF00566">
    <property type="entry name" value="RabGAP-TBC"/>
    <property type="match status" value="2"/>
</dbReference>
<feature type="region of interest" description="Disordered" evidence="2">
    <location>
        <begin position="1"/>
        <end position="20"/>
    </location>
</feature>
<comment type="caution">
    <text evidence="4">The sequence shown here is derived from an EMBL/GenBank/DDBJ whole genome shotgun (WGS) entry which is preliminary data.</text>
</comment>
<dbReference type="Gene3D" id="1.10.472.80">
    <property type="entry name" value="Ypt/Rab-GAP domain of gyp1p, domain 3"/>
    <property type="match status" value="1"/>
</dbReference>
<feature type="region of interest" description="Disordered" evidence="2">
    <location>
        <begin position="258"/>
        <end position="280"/>
    </location>
</feature>
<evidence type="ECO:0000256" key="2">
    <source>
        <dbReference type="SAM" id="MobiDB-lite"/>
    </source>
</evidence>
<feature type="compositionally biased region" description="Low complexity" evidence="2">
    <location>
        <begin position="1"/>
        <end position="12"/>
    </location>
</feature>
<evidence type="ECO:0000256" key="1">
    <source>
        <dbReference type="ARBA" id="ARBA00022468"/>
    </source>
</evidence>
<dbReference type="SUPFAM" id="SSF47923">
    <property type="entry name" value="Ypt/Rab-GAP domain of gyp1p"/>
    <property type="match status" value="2"/>
</dbReference>
<organism evidence="4 5">
    <name type="scientific">Geodia barretti</name>
    <name type="common">Barrett's horny sponge</name>
    <dbReference type="NCBI Taxonomy" id="519541"/>
    <lineage>
        <taxon>Eukaryota</taxon>
        <taxon>Metazoa</taxon>
        <taxon>Porifera</taxon>
        <taxon>Demospongiae</taxon>
        <taxon>Heteroscleromorpha</taxon>
        <taxon>Tetractinellida</taxon>
        <taxon>Astrophorina</taxon>
        <taxon>Geodiidae</taxon>
        <taxon>Geodia</taxon>
    </lineage>
</organism>
<dbReference type="EMBL" id="CASHTH010002139">
    <property type="protein sequence ID" value="CAI8025345.1"/>
    <property type="molecule type" value="Genomic_DNA"/>
</dbReference>
<feature type="compositionally biased region" description="Low complexity" evidence="2">
    <location>
        <begin position="432"/>
        <end position="442"/>
    </location>
</feature>
<evidence type="ECO:0000313" key="5">
    <source>
        <dbReference type="Proteomes" id="UP001174909"/>
    </source>
</evidence>